<evidence type="ECO:0000313" key="4">
    <source>
        <dbReference type="Proteomes" id="UP001142610"/>
    </source>
</evidence>
<dbReference type="InterPro" id="IPR000639">
    <property type="entry name" value="Epox_hydrolase-like"/>
</dbReference>
<dbReference type="GO" id="GO:0018786">
    <property type="term" value="F:haloalkane dehalogenase activity"/>
    <property type="evidence" value="ECO:0007669"/>
    <property type="project" value="UniProtKB-EC"/>
</dbReference>
<comment type="caution">
    <text evidence="3">The sequence shown here is derived from an EMBL/GenBank/DDBJ whole genome shotgun (WGS) entry which is preliminary data.</text>
</comment>
<dbReference type="PRINTS" id="PR00111">
    <property type="entry name" value="ABHYDROLASE"/>
</dbReference>
<proteinExistence type="predicted"/>
<dbReference type="Gene3D" id="3.40.50.1820">
    <property type="entry name" value="alpha/beta hydrolase"/>
    <property type="match status" value="1"/>
</dbReference>
<name>A0A9X2RK36_9PROT</name>
<dbReference type="NCBIfam" id="NF002043">
    <property type="entry name" value="PRK00870.1"/>
    <property type="match status" value="1"/>
</dbReference>
<gene>
    <name evidence="3" type="ORF">NOG11_08200</name>
</gene>
<protein>
    <submittedName>
        <fullName evidence="3">Haloalkane dehalogenase</fullName>
        <ecNumber evidence="3">3.8.1.5</ecNumber>
    </submittedName>
</protein>
<dbReference type="AlphaFoldDB" id="A0A9X2RK36"/>
<keyword evidence="1 3" id="KW-0378">Hydrolase</keyword>
<evidence type="ECO:0000256" key="1">
    <source>
        <dbReference type="ARBA" id="ARBA00022801"/>
    </source>
</evidence>
<dbReference type="PRINTS" id="PR00412">
    <property type="entry name" value="EPOXHYDRLASE"/>
</dbReference>
<organism evidence="3 4">
    <name type="scientific">Parvularcula maris</name>
    <dbReference type="NCBI Taxonomy" id="2965077"/>
    <lineage>
        <taxon>Bacteria</taxon>
        <taxon>Pseudomonadati</taxon>
        <taxon>Pseudomonadota</taxon>
        <taxon>Alphaproteobacteria</taxon>
        <taxon>Parvularculales</taxon>
        <taxon>Parvularculaceae</taxon>
        <taxon>Parvularcula</taxon>
    </lineage>
</organism>
<dbReference type="PANTHER" id="PTHR43329">
    <property type="entry name" value="EPOXIDE HYDROLASE"/>
    <property type="match status" value="1"/>
</dbReference>
<dbReference type="RefSeq" id="WP_256619249.1">
    <property type="nucleotide sequence ID" value="NZ_JANIBC010000004.1"/>
</dbReference>
<dbReference type="InterPro" id="IPR000073">
    <property type="entry name" value="AB_hydrolase_1"/>
</dbReference>
<dbReference type="InterPro" id="IPR029058">
    <property type="entry name" value="AB_hydrolase_fold"/>
</dbReference>
<dbReference type="EMBL" id="JANIBC010000004">
    <property type="protein sequence ID" value="MCQ8185373.1"/>
    <property type="molecule type" value="Genomic_DNA"/>
</dbReference>
<dbReference type="SUPFAM" id="SSF53474">
    <property type="entry name" value="alpha/beta-Hydrolases"/>
    <property type="match status" value="1"/>
</dbReference>
<dbReference type="EC" id="3.8.1.5" evidence="3"/>
<dbReference type="Proteomes" id="UP001142610">
    <property type="component" value="Unassembled WGS sequence"/>
</dbReference>
<reference evidence="3" key="1">
    <citation type="submission" date="2022-07" db="EMBL/GenBank/DDBJ databases">
        <title>Parvularcula maris sp. nov., an algicidal bacterium isolated from seawater.</title>
        <authorList>
            <person name="Li F."/>
        </authorList>
    </citation>
    <scope>NUCLEOTIDE SEQUENCE</scope>
    <source>
        <strain evidence="3">BGMRC 0090</strain>
    </source>
</reference>
<accession>A0A9X2RK36</accession>
<evidence type="ECO:0000259" key="2">
    <source>
        <dbReference type="Pfam" id="PF00561"/>
    </source>
</evidence>
<dbReference type="Pfam" id="PF00561">
    <property type="entry name" value="Abhydrolase_1"/>
    <property type="match status" value="1"/>
</dbReference>
<keyword evidence="4" id="KW-1185">Reference proteome</keyword>
<sequence>MPPEALRTPDSRFRNLPDFPYEPRYAEDLEGYEGLRMAFIDEGPRTAPVFLCLHGEPSWSFLYRHMIPVFLKAGGRVVAPDLYGFGRSDKPIRQEDYTYSFHRGSLLALIRKLNLQNITLVCQDWGGVLGLTLPMEEPERWRRLLVMNTSLPLEPGSSIVAEDLARPEDQRKTGFGKWHAISQRTDDMPVGHIVNMGAGQKLTEAEIAAYDAPFPDKRSKAGAIVFPRLVPFSEAQDGYAIGRRAVGFWNEWDGKSFMAIGAADPVLGVQAMEALRAEIKGCPEPMIIEEGGHFVQEWGKEIAEAALERFDGV</sequence>
<evidence type="ECO:0000313" key="3">
    <source>
        <dbReference type="EMBL" id="MCQ8185373.1"/>
    </source>
</evidence>
<feature type="domain" description="AB hydrolase-1" evidence="2">
    <location>
        <begin position="48"/>
        <end position="157"/>
    </location>
</feature>